<dbReference type="AlphaFoldDB" id="A0A2R6NSX2"/>
<name>A0A2R6NSX2_9APHY</name>
<dbReference type="STRING" id="98765.A0A2R6NSX2"/>
<dbReference type="OrthoDB" id="9991317at2759"/>
<proteinExistence type="predicted"/>
<accession>A0A2R6NSX2</accession>
<gene>
    <name evidence="1" type="ORF">PHLCEN_2v8694</name>
</gene>
<evidence type="ECO:0000313" key="2">
    <source>
        <dbReference type="Proteomes" id="UP000186601"/>
    </source>
</evidence>
<organism evidence="1 2">
    <name type="scientific">Hermanssonia centrifuga</name>
    <dbReference type="NCBI Taxonomy" id="98765"/>
    <lineage>
        <taxon>Eukaryota</taxon>
        <taxon>Fungi</taxon>
        <taxon>Dikarya</taxon>
        <taxon>Basidiomycota</taxon>
        <taxon>Agaricomycotina</taxon>
        <taxon>Agaricomycetes</taxon>
        <taxon>Polyporales</taxon>
        <taxon>Meruliaceae</taxon>
        <taxon>Hermanssonia</taxon>
    </lineage>
</organism>
<comment type="caution">
    <text evidence="1">The sequence shown here is derived from an EMBL/GenBank/DDBJ whole genome shotgun (WGS) entry which is preliminary data.</text>
</comment>
<keyword evidence="2" id="KW-1185">Reference proteome</keyword>
<sequence>MTLWASRAMQAGHSSSLRAHTKAMELLDQCLTSTPTIDLQHQFLIKNAASALASNAAVCAIEKEELEIVVQVLEQGRALLWSQMRGYRHSTEKLQELNPGPAEEFKRVCQQLEHLTVSSGTDLSGMKLIPISTTPYAAHGLNFDAKVTQNRQLSEDYKKIITEIRQLEGFSGFLRATPFSTLQSEGPVILVNVSKHRSDAVILRATETPLLVPLSQHLPAAIHHLSAQLLRVDEINQTEEQRDGPYLPKLVQLSTILEILWLKICEPIADALREMGQPKGSRVWWCPIGRLGALSLHAAGIYTLDMPGDFMLG</sequence>
<reference evidence="1 2" key="1">
    <citation type="submission" date="2018-02" db="EMBL/GenBank/DDBJ databases">
        <title>Genome sequence of the basidiomycete white-rot fungus Phlebia centrifuga.</title>
        <authorList>
            <person name="Granchi Z."/>
            <person name="Peng M."/>
            <person name="de Vries R.P."/>
            <person name="Hilden K."/>
            <person name="Makela M.R."/>
            <person name="Grigoriev I."/>
            <person name="Riley R."/>
        </authorList>
    </citation>
    <scope>NUCLEOTIDE SEQUENCE [LARGE SCALE GENOMIC DNA]</scope>
    <source>
        <strain evidence="1 2">FBCC195</strain>
    </source>
</reference>
<dbReference type="EMBL" id="MLYV02000864">
    <property type="protein sequence ID" value="PSR76078.1"/>
    <property type="molecule type" value="Genomic_DNA"/>
</dbReference>
<dbReference type="Proteomes" id="UP000186601">
    <property type="component" value="Unassembled WGS sequence"/>
</dbReference>
<protein>
    <submittedName>
        <fullName evidence="1">Uncharacterized protein</fullName>
    </submittedName>
</protein>
<evidence type="ECO:0000313" key="1">
    <source>
        <dbReference type="EMBL" id="PSR76078.1"/>
    </source>
</evidence>